<evidence type="ECO:0000313" key="2">
    <source>
        <dbReference type="Proteomes" id="UP000801864"/>
    </source>
</evidence>
<dbReference type="EMBL" id="QLNT01000009">
    <property type="protein sequence ID" value="KAF3071886.1"/>
    <property type="molecule type" value="Genomic_DNA"/>
</dbReference>
<reference evidence="1 2" key="1">
    <citation type="submission" date="2018-06" db="EMBL/GenBank/DDBJ databases">
        <title>Genome analysis of cellulolytic fungus Trichoderma lentiforme CFAM-422.</title>
        <authorList>
            <person name="Steindorff A.S."/>
            <person name="Formighieri E.F."/>
            <person name="Midorikawa G.E.O."/>
            <person name="Tamietti M.S."/>
            <person name="Ramos E.Z."/>
            <person name="Silva A.S."/>
            <person name="Bon E.P.S."/>
            <person name="Mendes T.D."/>
            <person name="Damaso M.C.T."/>
            <person name="Favaro L.C.L."/>
        </authorList>
    </citation>
    <scope>NUCLEOTIDE SEQUENCE [LARGE SCALE GENOMIC DNA]</scope>
    <source>
        <strain evidence="1 2">CFAM-422</strain>
    </source>
</reference>
<sequence>MSRVEKKMFDATRICVTPEVWQNQEAIRDLDKAKLDIWAIASSWLYAFAKPNDTKIATENAHRWLLNPVDRTFKSNFDLVLFGNLLRKILAWEPRERPTVADA</sequence>
<gene>
    <name evidence="1" type="ORF">CFAM422_005872</name>
</gene>
<dbReference type="Proteomes" id="UP000801864">
    <property type="component" value="Unassembled WGS sequence"/>
</dbReference>
<name>A0A9P4XDN7_9HYPO</name>
<organism evidence="1 2">
    <name type="scientific">Trichoderma lentiforme</name>
    <dbReference type="NCBI Taxonomy" id="1567552"/>
    <lineage>
        <taxon>Eukaryota</taxon>
        <taxon>Fungi</taxon>
        <taxon>Dikarya</taxon>
        <taxon>Ascomycota</taxon>
        <taxon>Pezizomycotina</taxon>
        <taxon>Sordariomycetes</taxon>
        <taxon>Hypocreomycetidae</taxon>
        <taxon>Hypocreales</taxon>
        <taxon>Hypocreaceae</taxon>
        <taxon>Trichoderma</taxon>
    </lineage>
</organism>
<protein>
    <recommendedName>
        <fullName evidence="3">Protein kinase domain-containing protein</fullName>
    </recommendedName>
</protein>
<evidence type="ECO:0000313" key="1">
    <source>
        <dbReference type="EMBL" id="KAF3071886.1"/>
    </source>
</evidence>
<proteinExistence type="predicted"/>
<comment type="caution">
    <text evidence="1">The sequence shown here is derived from an EMBL/GenBank/DDBJ whole genome shotgun (WGS) entry which is preliminary data.</text>
</comment>
<dbReference type="AlphaFoldDB" id="A0A9P4XDN7"/>
<evidence type="ECO:0008006" key="3">
    <source>
        <dbReference type="Google" id="ProtNLM"/>
    </source>
</evidence>
<keyword evidence="2" id="KW-1185">Reference proteome</keyword>
<accession>A0A9P4XDN7</accession>